<dbReference type="InterPro" id="IPR024078">
    <property type="entry name" value="LmbE-like_dom_sf"/>
</dbReference>
<sequence>MKQKLVCVFAHPDDEAFGPGGTIAKFTKDYEVYILCATRGEAGEKNGEHDIGKTRSNELLESSRILGVKKVFFLGFTDGQLCNSIYHDLAKKIIRIVKRLKPEVLLTFEPRGVSGHIDHVTVSMVTAYVFEHLSFVKKILYYCHTDWQVKIIKTFLRDYFVYFPPGYKSSEIALTVDITPVWKIKEKAMKIHKSQIHDVNRILTFLKLMPKKEYFLVLKK</sequence>
<evidence type="ECO:0000313" key="2">
    <source>
        <dbReference type="Proteomes" id="UP000177913"/>
    </source>
</evidence>
<dbReference type="Pfam" id="PF02585">
    <property type="entry name" value="PIG-L"/>
    <property type="match status" value="1"/>
</dbReference>
<evidence type="ECO:0000313" key="1">
    <source>
        <dbReference type="EMBL" id="OGK24045.1"/>
    </source>
</evidence>
<dbReference type="PANTHER" id="PTHR12993:SF11">
    <property type="entry name" value="N-ACETYLGLUCOSAMINYL-PHOSPHATIDYLINOSITOL DE-N-ACETYLASE"/>
    <property type="match status" value="1"/>
</dbReference>
<dbReference type="Proteomes" id="UP000177913">
    <property type="component" value="Unassembled WGS sequence"/>
</dbReference>
<dbReference type="GO" id="GO:0016811">
    <property type="term" value="F:hydrolase activity, acting on carbon-nitrogen (but not peptide) bonds, in linear amides"/>
    <property type="evidence" value="ECO:0007669"/>
    <property type="project" value="TreeGrafter"/>
</dbReference>
<proteinExistence type="predicted"/>
<name>A0A1F7GZ23_9BACT</name>
<dbReference type="PANTHER" id="PTHR12993">
    <property type="entry name" value="N-ACETYLGLUCOSAMINYL-PHOSPHATIDYLINOSITOL DE-N-ACETYLASE-RELATED"/>
    <property type="match status" value="1"/>
</dbReference>
<gene>
    <name evidence="1" type="ORF">A3C25_04990</name>
</gene>
<organism evidence="1 2">
    <name type="scientific">Candidatus Roizmanbacteria bacterium RIFCSPHIGHO2_02_FULL_38_11</name>
    <dbReference type="NCBI Taxonomy" id="1802039"/>
    <lineage>
        <taxon>Bacteria</taxon>
        <taxon>Candidatus Roizmaniibacteriota</taxon>
    </lineage>
</organism>
<dbReference type="InterPro" id="IPR003737">
    <property type="entry name" value="GlcNAc_PI_deacetylase-related"/>
</dbReference>
<evidence type="ECO:0008006" key="3">
    <source>
        <dbReference type="Google" id="ProtNLM"/>
    </source>
</evidence>
<comment type="caution">
    <text evidence="1">The sequence shown here is derived from an EMBL/GenBank/DDBJ whole genome shotgun (WGS) entry which is preliminary data.</text>
</comment>
<dbReference type="SUPFAM" id="SSF102588">
    <property type="entry name" value="LmbE-like"/>
    <property type="match status" value="1"/>
</dbReference>
<protein>
    <recommendedName>
        <fullName evidence="3">GlcNAc-PI de-N-acetylase</fullName>
    </recommendedName>
</protein>
<dbReference type="Gene3D" id="3.40.50.10320">
    <property type="entry name" value="LmbE-like"/>
    <property type="match status" value="1"/>
</dbReference>
<dbReference type="EMBL" id="MFZO01000039">
    <property type="protein sequence ID" value="OGK24045.1"/>
    <property type="molecule type" value="Genomic_DNA"/>
</dbReference>
<reference evidence="1 2" key="1">
    <citation type="journal article" date="2016" name="Nat. Commun.">
        <title>Thousands of microbial genomes shed light on interconnected biogeochemical processes in an aquifer system.</title>
        <authorList>
            <person name="Anantharaman K."/>
            <person name="Brown C.T."/>
            <person name="Hug L.A."/>
            <person name="Sharon I."/>
            <person name="Castelle C.J."/>
            <person name="Probst A.J."/>
            <person name="Thomas B.C."/>
            <person name="Singh A."/>
            <person name="Wilkins M.J."/>
            <person name="Karaoz U."/>
            <person name="Brodie E.L."/>
            <person name="Williams K.H."/>
            <person name="Hubbard S.S."/>
            <person name="Banfield J.F."/>
        </authorList>
    </citation>
    <scope>NUCLEOTIDE SEQUENCE [LARGE SCALE GENOMIC DNA]</scope>
</reference>
<accession>A0A1F7GZ23</accession>
<dbReference type="AlphaFoldDB" id="A0A1F7GZ23"/>